<protein>
    <recommendedName>
        <fullName evidence="7">TRAP transporter small permease protein</fullName>
    </recommendedName>
</protein>
<feature type="transmembrane region" description="Helical" evidence="7">
    <location>
        <begin position="104"/>
        <end position="125"/>
    </location>
</feature>
<feature type="transmembrane region" description="Helical" evidence="7">
    <location>
        <begin position="156"/>
        <end position="177"/>
    </location>
</feature>
<gene>
    <name evidence="9" type="ORF">EDC22_101291</name>
</gene>
<keyword evidence="7" id="KW-0997">Cell inner membrane</keyword>
<sequence length="188" mass="19907">MPTHADGPGGGSGRRETFLARLWTRGVDGLAVVGTLMIVLLMIMICADVVARNLLGGSLPLISELGALTLVMIVYLQLGAAVRNDRMARTDMFLTGLARTRPRAGAVLSGLWDLAGAAVCVGIAWSTLGIFQRDYAHGDFIGVTGVLTLPTWPFRMLILVGITAAMAQFLVSAAGAFRRAARRAEGRP</sequence>
<dbReference type="GO" id="GO:0005886">
    <property type="term" value="C:plasma membrane"/>
    <property type="evidence" value="ECO:0007669"/>
    <property type="project" value="UniProtKB-SubCell"/>
</dbReference>
<comment type="subcellular location">
    <subcellularLocation>
        <location evidence="7">Cell inner membrane</location>
        <topology evidence="7">Multi-pass membrane protein</topology>
    </subcellularLocation>
    <subcellularLocation>
        <location evidence="1">Cell membrane</location>
        <topology evidence="1">Multi-pass membrane protein</topology>
    </subcellularLocation>
</comment>
<comment type="function">
    <text evidence="7">Part of the tripartite ATP-independent periplasmic (TRAP) transport system.</text>
</comment>
<dbReference type="InterPro" id="IPR055348">
    <property type="entry name" value="DctQ"/>
</dbReference>
<keyword evidence="5 7" id="KW-1133">Transmembrane helix</keyword>
<comment type="similarity">
    <text evidence="7">Belongs to the TRAP transporter small permease family.</text>
</comment>
<reference evidence="9 10" key="1">
    <citation type="submission" date="2019-03" db="EMBL/GenBank/DDBJ databases">
        <title>Genomic Encyclopedia of Type Strains, Phase IV (KMG-IV): sequencing the most valuable type-strain genomes for metagenomic binning, comparative biology and taxonomic classification.</title>
        <authorList>
            <person name="Goeker M."/>
        </authorList>
    </citation>
    <scope>NUCLEOTIDE SEQUENCE [LARGE SCALE GENOMIC DNA]</scope>
    <source>
        <strain evidence="9 10">DSM 19345</strain>
    </source>
</reference>
<feature type="domain" description="Tripartite ATP-independent periplasmic transporters DctQ component" evidence="8">
    <location>
        <begin position="41"/>
        <end position="178"/>
    </location>
</feature>
<evidence type="ECO:0000256" key="1">
    <source>
        <dbReference type="ARBA" id="ARBA00004651"/>
    </source>
</evidence>
<evidence type="ECO:0000259" key="8">
    <source>
        <dbReference type="Pfam" id="PF04290"/>
    </source>
</evidence>
<organism evidence="9 10">
    <name type="scientific">Tepidamorphus gemmatus</name>
    <dbReference type="NCBI Taxonomy" id="747076"/>
    <lineage>
        <taxon>Bacteria</taxon>
        <taxon>Pseudomonadati</taxon>
        <taxon>Pseudomonadota</taxon>
        <taxon>Alphaproteobacteria</taxon>
        <taxon>Hyphomicrobiales</taxon>
        <taxon>Tepidamorphaceae</taxon>
        <taxon>Tepidamorphus</taxon>
    </lineage>
</organism>
<keyword evidence="4 7" id="KW-0812">Transmembrane</keyword>
<evidence type="ECO:0000256" key="6">
    <source>
        <dbReference type="ARBA" id="ARBA00023136"/>
    </source>
</evidence>
<dbReference type="Pfam" id="PF04290">
    <property type="entry name" value="DctQ"/>
    <property type="match status" value="1"/>
</dbReference>
<name>A0A4R3MJ65_9HYPH</name>
<dbReference type="Proteomes" id="UP000295678">
    <property type="component" value="Unassembled WGS sequence"/>
</dbReference>
<comment type="subunit">
    <text evidence="7">The complex comprises the extracytoplasmic solute receptor protein and the two transmembrane proteins.</text>
</comment>
<feature type="transmembrane region" description="Helical" evidence="7">
    <location>
        <begin position="65"/>
        <end position="83"/>
    </location>
</feature>
<dbReference type="RefSeq" id="WP_132804814.1">
    <property type="nucleotide sequence ID" value="NZ_SMAK01000001.1"/>
</dbReference>
<keyword evidence="10" id="KW-1185">Reference proteome</keyword>
<evidence type="ECO:0000256" key="4">
    <source>
        <dbReference type="ARBA" id="ARBA00022692"/>
    </source>
</evidence>
<feature type="transmembrane region" description="Helical" evidence="7">
    <location>
        <begin position="22"/>
        <end position="45"/>
    </location>
</feature>
<keyword evidence="2 7" id="KW-0813">Transport</keyword>
<evidence type="ECO:0000256" key="3">
    <source>
        <dbReference type="ARBA" id="ARBA00022475"/>
    </source>
</evidence>
<evidence type="ECO:0000313" key="9">
    <source>
        <dbReference type="EMBL" id="TCT13424.1"/>
    </source>
</evidence>
<proteinExistence type="inferred from homology"/>
<dbReference type="GO" id="GO:0022857">
    <property type="term" value="F:transmembrane transporter activity"/>
    <property type="evidence" value="ECO:0007669"/>
    <property type="project" value="UniProtKB-UniRule"/>
</dbReference>
<evidence type="ECO:0000256" key="2">
    <source>
        <dbReference type="ARBA" id="ARBA00022448"/>
    </source>
</evidence>
<keyword evidence="3" id="KW-1003">Cell membrane</keyword>
<dbReference type="AlphaFoldDB" id="A0A4R3MJ65"/>
<accession>A0A4R3MJ65</accession>
<evidence type="ECO:0000256" key="5">
    <source>
        <dbReference type="ARBA" id="ARBA00022989"/>
    </source>
</evidence>
<evidence type="ECO:0000256" key="7">
    <source>
        <dbReference type="RuleBase" id="RU369079"/>
    </source>
</evidence>
<keyword evidence="6 7" id="KW-0472">Membrane</keyword>
<dbReference type="EMBL" id="SMAK01000001">
    <property type="protein sequence ID" value="TCT13424.1"/>
    <property type="molecule type" value="Genomic_DNA"/>
</dbReference>
<comment type="caution">
    <text evidence="9">The sequence shown here is derived from an EMBL/GenBank/DDBJ whole genome shotgun (WGS) entry which is preliminary data.</text>
</comment>
<evidence type="ECO:0000313" key="10">
    <source>
        <dbReference type="Proteomes" id="UP000295678"/>
    </source>
</evidence>
<dbReference type="OrthoDB" id="4250245at2"/>